<evidence type="ECO:0000256" key="1">
    <source>
        <dbReference type="ARBA" id="ARBA00006594"/>
    </source>
</evidence>
<evidence type="ECO:0000259" key="10">
    <source>
        <dbReference type="Pfam" id="PF12161"/>
    </source>
</evidence>
<dbReference type="PRINTS" id="PR00507">
    <property type="entry name" value="N12N6MTFRASE"/>
</dbReference>
<keyword evidence="4 11" id="KW-0808">Transferase</keyword>
<keyword evidence="12" id="KW-1185">Reference proteome</keyword>
<evidence type="ECO:0000256" key="8">
    <source>
        <dbReference type="SAM" id="MobiDB-lite"/>
    </source>
</evidence>
<reference evidence="11 12" key="1">
    <citation type="submission" date="2023-11" db="EMBL/GenBank/DDBJ databases">
        <title>Arctic aerobic anoxygenic photoheterotroph Sediminicoccus rosea KRV36 adapts its photosynthesis to long days of polar summer.</title>
        <authorList>
            <person name="Tomasch J."/>
            <person name="Kopejtka K."/>
            <person name="Bily T."/>
            <person name="Gardiner A.T."/>
            <person name="Gardian Z."/>
            <person name="Shivaramu S."/>
            <person name="Koblizek M."/>
            <person name="Engelhardt F."/>
            <person name="Kaftan D."/>
        </authorList>
    </citation>
    <scope>NUCLEOTIDE SEQUENCE [LARGE SCALE GENOMIC DNA]</scope>
    <source>
        <strain evidence="11 12">R-30</strain>
    </source>
</reference>
<dbReference type="Gene3D" id="3.40.50.150">
    <property type="entry name" value="Vaccinia Virus protein VP39"/>
    <property type="match status" value="1"/>
</dbReference>
<comment type="catalytic activity">
    <reaction evidence="7">
        <text>a 2'-deoxyadenosine in DNA + S-adenosyl-L-methionine = an N(6)-methyl-2'-deoxyadenosine in DNA + S-adenosyl-L-homocysteine + H(+)</text>
        <dbReference type="Rhea" id="RHEA:15197"/>
        <dbReference type="Rhea" id="RHEA-COMP:12418"/>
        <dbReference type="Rhea" id="RHEA-COMP:12419"/>
        <dbReference type="ChEBI" id="CHEBI:15378"/>
        <dbReference type="ChEBI" id="CHEBI:57856"/>
        <dbReference type="ChEBI" id="CHEBI:59789"/>
        <dbReference type="ChEBI" id="CHEBI:90615"/>
        <dbReference type="ChEBI" id="CHEBI:90616"/>
        <dbReference type="EC" id="2.1.1.72"/>
    </reaction>
</comment>
<feature type="region of interest" description="Disordered" evidence="8">
    <location>
        <begin position="555"/>
        <end position="591"/>
    </location>
</feature>
<feature type="compositionally biased region" description="Acidic residues" evidence="8">
    <location>
        <begin position="558"/>
        <end position="585"/>
    </location>
</feature>
<sequence length="788" mass="87915">MNINGFIWSIADDVLHHVYDRTKYRDIILPMTVIRRLDAVLEPTRAAVLARKAELDAAGVPEAAQGPALDRAAGQAFHNRSPFTLRQLLARPNPETQKADFEAYLDGFSENVREVLARFKFREELGRLAEHNRLHALIEKFCDERINLAPTPVRDDQGRVRLPGLDNHTMGTIFEELLRRFNEDYNQGAGEQFTPRDIVEMMAELVFRPAKDRIGDGTYLLYDDACGTGGMLTVGEAKLRELARKEGKKTEIHLYGQELNPETYAICKADLLLKGEGEEARNIAFGSTLSADVHGRNGLKFDFMMANPPFGTTWKIDLADMGGKAAANDPRFVVEHEGLANEDDRLRLLPRVSDGQLLFLVNKLSKMKDTPLGSRIADVHNGSALFTGEAGSGESNVRRWIIENDWLEAIVALPLNIFYNTGIATYVWVLSNRKAEARKGKVQLIDATKWFRPLRRNLGKRNCEMTAEHIQAVLDAYETMETSDTSIVLPNSSFGYWKIVVERPLRLRSRFTREAVDALRFQSGHRALREALHAEFGDALFDDFASVAERLKAHLDPPEPEGEEAAEGEEEASADGEDAAAETEDATPKLPRKTIKKLLDAGTWARDRRLHRAAERLMALIGQAEHDDFAAFEAKLAAVIKAEKLALKPAEARLIARAMSWRAADAKPIVKSVSKKAADPHGGLFAVTMKGKPAVVAYEPDKALSDTEIVAFDEAGGIEAFFKREVLPHAADAWIDRDKTKIGYEISFARHFYKPKPPRPLAEIKAEIDALERQTQALLDVVLVEAEA</sequence>
<accession>A0ABZ0PC99</accession>
<evidence type="ECO:0000256" key="4">
    <source>
        <dbReference type="ARBA" id="ARBA00022679"/>
    </source>
</evidence>
<dbReference type="Proteomes" id="UP001305521">
    <property type="component" value="Chromosome"/>
</dbReference>
<evidence type="ECO:0000256" key="3">
    <source>
        <dbReference type="ARBA" id="ARBA00022603"/>
    </source>
</evidence>
<keyword evidence="5" id="KW-0949">S-adenosyl-L-methionine</keyword>
<dbReference type="EC" id="2.1.1.72" evidence="2"/>
<comment type="similarity">
    <text evidence="1">Belongs to the N(4)/N(6)-methyltransferase family.</text>
</comment>
<dbReference type="PANTHER" id="PTHR42933:SF3">
    <property type="entry name" value="TYPE I RESTRICTION ENZYME MJAVIII METHYLASE SUBUNIT"/>
    <property type="match status" value="1"/>
</dbReference>
<evidence type="ECO:0000256" key="2">
    <source>
        <dbReference type="ARBA" id="ARBA00011900"/>
    </source>
</evidence>
<dbReference type="EMBL" id="CP137852">
    <property type="protein sequence ID" value="WPB83107.1"/>
    <property type="molecule type" value="Genomic_DNA"/>
</dbReference>
<keyword evidence="6" id="KW-0680">Restriction system</keyword>
<dbReference type="InterPro" id="IPR051537">
    <property type="entry name" value="DNA_Adenine_Mtase"/>
</dbReference>
<evidence type="ECO:0000256" key="6">
    <source>
        <dbReference type="ARBA" id="ARBA00022747"/>
    </source>
</evidence>
<dbReference type="GO" id="GO:0008168">
    <property type="term" value="F:methyltransferase activity"/>
    <property type="evidence" value="ECO:0007669"/>
    <property type="project" value="UniProtKB-KW"/>
</dbReference>
<gene>
    <name evidence="11" type="ORF">R9Z33_13430</name>
</gene>
<dbReference type="Pfam" id="PF02384">
    <property type="entry name" value="N6_Mtase"/>
    <property type="match status" value="1"/>
</dbReference>
<keyword evidence="3 11" id="KW-0489">Methyltransferase</keyword>
<organism evidence="11 12">
    <name type="scientific">Sediminicoccus rosea</name>
    <dbReference type="NCBI Taxonomy" id="1225128"/>
    <lineage>
        <taxon>Bacteria</taxon>
        <taxon>Pseudomonadati</taxon>
        <taxon>Pseudomonadota</taxon>
        <taxon>Alphaproteobacteria</taxon>
        <taxon>Acetobacterales</taxon>
        <taxon>Roseomonadaceae</taxon>
        <taxon>Sediminicoccus</taxon>
    </lineage>
</organism>
<evidence type="ECO:0000313" key="11">
    <source>
        <dbReference type="EMBL" id="WPB83107.1"/>
    </source>
</evidence>
<dbReference type="InterPro" id="IPR029063">
    <property type="entry name" value="SAM-dependent_MTases_sf"/>
</dbReference>
<feature type="domain" description="DNA methylase adenine-specific" evidence="9">
    <location>
        <begin position="167"/>
        <end position="483"/>
    </location>
</feature>
<dbReference type="InterPro" id="IPR022749">
    <property type="entry name" value="D12N6_MeTrfase_N"/>
</dbReference>
<dbReference type="GO" id="GO:0032259">
    <property type="term" value="P:methylation"/>
    <property type="evidence" value="ECO:0007669"/>
    <property type="project" value="UniProtKB-KW"/>
</dbReference>
<feature type="domain" description="N6 adenine-specific DNA methyltransferase N-terminal" evidence="10">
    <location>
        <begin position="4"/>
        <end position="141"/>
    </location>
</feature>
<dbReference type="InterPro" id="IPR003356">
    <property type="entry name" value="DNA_methylase_A-5"/>
</dbReference>
<evidence type="ECO:0000256" key="5">
    <source>
        <dbReference type="ARBA" id="ARBA00022691"/>
    </source>
</evidence>
<dbReference type="SUPFAM" id="SSF53335">
    <property type="entry name" value="S-adenosyl-L-methionine-dependent methyltransferases"/>
    <property type="match status" value="1"/>
</dbReference>
<dbReference type="RefSeq" id="WP_318647089.1">
    <property type="nucleotide sequence ID" value="NZ_CP137852.1"/>
</dbReference>
<dbReference type="PANTHER" id="PTHR42933">
    <property type="entry name" value="SLR6095 PROTEIN"/>
    <property type="match status" value="1"/>
</dbReference>
<proteinExistence type="inferred from homology"/>
<evidence type="ECO:0000313" key="12">
    <source>
        <dbReference type="Proteomes" id="UP001305521"/>
    </source>
</evidence>
<name>A0ABZ0PC99_9PROT</name>
<evidence type="ECO:0000259" key="9">
    <source>
        <dbReference type="Pfam" id="PF02384"/>
    </source>
</evidence>
<dbReference type="Pfam" id="PF12161">
    <property type="entry name" value="HsdM_N"/>
    <property type="match status" value="1"/>
</dbReference>
<evidence type="ECO:0000256" key="7">
    <source>
        <dbReference type="ARBA" id="ARBA00047942"/>
    </source>
</evidence>
<protein>
    <recommendedName>
        <fullName evidence="2">site-specific DNA-methyltransferase (adenine-specific)</fullName>
        <ecNumber evidence="2">2.1.1.72</ecNumber>
    </recommendedName>
</protein>